<evidence type="ECO:0000256" key="2">
    <source>
        <dbReference type="SAM" id="SignalP"/>
    </source>
</evidence>
<proteinExistence type="predicted"/>
<dbReference type="Pfam" id="PF25898">
    <property type="entry name" value="LolA_2nd_metazoa"/>
    <property type="match status" value="1"/>
</dbReference>
<feature type="non-terminal residue" evidence="4">
    <location>
        <position position="762"/>
    </location>
</feature>
<dbReference type="EMBL" id="CAXKWB010011836">
    <property type="protein sequence ID" value="CAL4102415.1"/>
    <property type="molecule type" value="Genomic_DNA"/>
</dbReference>
<dbReference type="InterPro" id="IPR058831">
    <property type="entry name" value="LolA-like_dom_2nd"/>
</dbReference>
<accession>A0AAV2QX21</accession>
<dbReference type="AlphaFoldDB" id="A0AAV2QX21"/>
<feature type="compositionally biased region" description="Polar residues" evidence="1">
    <location>
        <begin position="730"/>
        <end position="746"/>
    </location>
</feature>
<keyword evidence="2" id="KW-0732">Signal</keyword>
<sequence>MKLVVLVLSSVTLITAQRLHWQKPGNSQHNLDYGPGGLHQSNKNSHFAQPYDWPKNISQYCDAFPDEPNPPEYPVIPERYTCKMEVLGGGQEGEPTPEHPMYSILWEEVYDEPGNRMAVDLTSTYYTEKYILNWNTQQMVQVIKSKKSTLHTDCVVSDIEEGAGLFPPIGLNFSNAHIIGPGALMGIINWTEANYKGAFQSMEKTRGITSYRWDWCGLTQLEDETQHNVSMATYWSVPEWKMPTSDATIQQIPISWEIELQHQSGKWDWIHETYVHNVISFYPHAEDPAAFLIPQGIYCADLIAPPNSSFPDFGTDRFFSFHLESRQSGIKALQNVDGWYDFEKQLYRIDHYLPSGDPPAPLQLWTEIFDFNIGIVYRFPRDHIYMCKFPSVNDTHSDWGDITGIPHLWADSPDAFFGLDQTNYTYYGKKEVRGILADEWRGIRTDWPSSDAQKPKTLWEWTFASKNVTMTTSVGEHIYQERQVPIDLSITALEDINSVGISDGSSFNYQMFDFVVDSDTRSALFTDGSIFDVYDCFSANWRDHWKFQLNITGFPTIFNTPLLSSATFTSEWQRMMSHSANVSPIRVTRVQVDIIEDTDVWIEFVILARPKVADHDLYESMTPLDKAEENLVDEVDKGGLFMEGIGQDGVEWKIVPVPGTMQKIFDQECSTVAPPTTEPQQTTPHTTGSTTTTTPHSTPSTTPHPTTTTTPHSTTTTTPHSTDSTTPHSEATTINTPSPPNSSATYTGGDLAGIGIGMLFVG</sequence>
<evidence type="ECO:0000313" key="4">
    <source>
        <dbReference type="EMBL" id="CAL4102415.1"/>
    </source>
</evidence>
<organism evidence="4 5">
    <name type="scientific">Meganyctiphanes norvegica</name>
    <name type="common">Northern krill</name>
    <name type="synonym">Thysanopoda norvegica</name>
    <dbReference type="NCBI Taxonomy" id="48144"/>
    <lineage>
        <taxon>Eukaryota</taxon>
        <taxon>Metazoa</taxon>
        <taxon>Ecdysozoa</taxon>
        <taxon>Arthropoda</taxon>
        <taxon>Crustacea</taxon>
        <taxon>Multicrustacea</taxon>
        <taxon>Malacostraca</taxon>
        <taxon>Eumalacostraca</taxon>
        <taxon>Eucarida</taxon>
        <taxon>Euphausiacea</taxon>
        <taxon>Euphausiidae</taxon>
        <taxon>Meganyctiphanes</taxon>
    </lineage>
</organism>
<dbReference type="PANTHER" id="PTHR36902:SF1">
    <property type="entry name" value="ENRICHED IN SURFACE-LABELED PROTEOME PROTEIN 9"/>
    <property type="match status" value="1"/>
</dbReference>
<feature type="domain" description="LolA-like" evidence="3">
    <location>
        <begin position="294"/>
        <end position="490"/>
    </location>
</feature>
<feature type="chain" id="PRO_5043472337" description="LolA-like domain-containing protein" evidence="2">
    <location>
        <begin position="17"/>
        <end position="762"/>
    </location>
</feature>
<dbReference type="Proteomes" id="UP001497623">
    <property type="component" value="Unassembled WGS sequence"/>
</dbReference>
<comment type="caution">
    <text evidence="4">The sequence shown here is derived from an EMBL/GenBank/DDBJ whole genome shotgun (WGS) entry which is preliminary data.</text>
</comment>
<feature type="compositionally biased region" description="Low complexity" evidence="1">
    <location>
        <begin position="674"/>
        <end position="729"/>
    </location>
</feature>
<feature type="signal peptide" evidence="2">
    <location>
        <begin position="1"/>
        <end position="16"/>
    </location>
</feature>
<evidence type="ECO:0000259" key="3">
    <source>
        <dbReference type="Pfam" id="PF25898"/>
    </source>
</evidence>
<feature type="region of interest" description="Disordered" evidence="1">
    <location>
        <begin position="672"/>
        <end position="752"/>
    </location>
</feature>
<evidence type="ECO:0000313" key="5">
    <source>
        <dbReference type="Proteomes" id="UP001497623"/>
    </source>
</evidence>
<protein>
    <recommendedName>
        <fullName evidence="3">LolA-like domain-containing protein</fullName>
    </recommendedName>
</protein>
<reference evidence="4 5" key="1">
    <citation type="submission" date="2024-05" db="EMBL/GenBank/DDBJ databases">
        <authorList>
            <person name="Wallberg A."/>
        </authorList>
    </citation>
    <scope>NUCLEOTIDE SEQUENCE [LARGE SCALE GENOMIC DNA]</scope>
</reference>
<dbReference type="PANTHER" id="PTHR36902">
    <property type="entry name" value="ENRICHED IN SURFACE-LABELED PROTEOME PROTEIN 9"/>
    <property type="match status" value="1"/>
</dbReference>
<keyword evidence="5" id="KW-1185">Reference proteome</keyword>
<evidence type="ECO:0000256" key="1">
    <source>
        <dbReference type="SAM" id="MobiDB-lite"/>
    </source>
</evidence>
<name>A0AAV2QX21_MEGNR</name>
<gene>
    <name evidence="4" type="ORF">MNOR_LOCUS17311</name>
</gene>